<dbReference type="RefSeq" id="WP_107215638.1">
    <property type="nucleotide sequence ID" value="NZ_KZ686269.1"/>
</dbReference>
<dbReference type="PANTHER" id="PTHR30250">
    <property type="entry name" value="PST FAMILY PREDICTED COLANIC ACID TRANSPORTER"/>
    <property type="match status" value="1"/>
</dbReference>
<feature type="transmembrane region" description="Helical" evidence="6">
    <location>
        <begin position="365"/>
        <end position="385"/>
    </location>
</feature>
<keyword evidence="3 6" id="KW-0812">Transmembrane</keyword>
<comment type="subcellular location">
    <subcellularLocation>
        <location evidence="1">Cell membrane</location>
        <topology evidence="1">Multi-pass membrane protein</topology>
    </subcellularLocation>
</comment>
<feature type="transmembrane region" description="Helical" evidence="6">
    <location>
        <begin position="391"/>
        <end position="412"/>
    </location>
</feature>
<keyword evidence="4 6" id="KW-1133">Transmembrane helix</keyword>
<proteinExistence type="predicted"/>
<feature type="transmembrane region" description="Helical" evidence="6">
    <location>
        <begin position="333"/>
        <end position="353"/>
    </location>
</feature>
<dbReference type="AlphaFoldDB" id="A0A2T3HLN9"/>
<accession>A0A2T3HLN9</accession>
<feature type="transmembrane region" description="Helical" evidence="6">
    <location>
        <begin position="148"/>
        <end position="172"/>
    </location>
</feature>
<dbReference type="GO" id="GO:0005886">
    <property type="term" value="C:plasma membrane"/>
    <property type="evidence" value="ECO:0007669"/>
    <property type="project" value="UniProtKB-SubCell"/>
</dbReference>
<evidence type="ECO:0000313" key="8">
    <source>
        <dbReference type="Proteomes" id="UP000240912"/>
    </source>
</evidence>
<feature type="transmembrane region" description="Helical" evidence="6">
    <location>
        <begin position="122"/>
        <end position="141"/>
    </location>
</feature>
<feature type="transmembrane region" description="Helical" evidence="6">
    <location>
        <begin position="241"/>
        <end position="259"/>
    </location>
</feature>
<dbReference type="EMBL" id="PYLS01000005">
    <property type="protein sequence ID" value="PST83378.1"/>
    <property type="molecule type" value="Genomic_DNA"/>
</dbReference>
<evidence type="ECO:0000313" key="7">
    <source>
        <dbReference type="EMBL" id="PST83378.1"/>
    </source>
</evidence>
<dbReference type="Proteomes" id="UP000240912">
    <property type="component" value="Unassembled WGS sequence"/>
</dbReference>
<dbReference type="CDD" id="cd13128">
    <property type="entry name" value="MATE_Wzx_like"/>
    <property type="match status" value="1"/>
</dbReference>
<protein>
    <submittedName>
        <fullName evidence="7">Flippase</fullName>
    </submittedName>
</protein>
<name>A0A2T3HLN9_9SPHI</name>
<evidence type="ECO:0000256" key="4">
    <source>
        <dbReference type="ARBA" id="ARBA00022989"/>
    </source>
</evidence>
<evidence type="ECO:0000256" key="2">
    <source>
        <dbReference type="ARBA" id="ARBA00022475"/>
    </source>
</evidence>
<keyword evidence="8" id="KW-1185">Reference proteome</keyword>
<organism evidence="7 8">
    <name type="scientific">Pedobacter yulinensis</name>
    <dbReference type="NCBI Taxonomy" id="2126353"/>
    <lineage>
        <taxon>Bacteria</taxon>
        <taxon>Pseudomonadati</taxon>
        <taxon>Bacteroidota</taxon>
        <taxon>Sphingobacteriia</taxon>
        <taxon>Sphingobacteriales</taxon>
        <taxon>Sphingobacteriaceae</taxon>
        <taxon>Pedobacter</taxon>
    </lineage>
</organism>
<feature type="transmembrane region" description="Helical" evidence="6">
    <location>
        <begin position="299"/>
        <end position="321"/>
    </location>
</feature>
<evidence type="ECO:0000256" key="1">
    <source>
        <dbReference type="ARBA" id="ARBA00004651"/>
    </source>
</evidence>
<evidence type="ECO:0000256" key="3">
    <source>
        <dbReference type="ARBA" id="ARBA00022692"/>
    </source>
</evidence>
<gene>
    <name evidence="7" type="ORF">C7T94_12440</name>
</gene>
<dbReference type="OrthoDB" id="650636at2"/>
<dbReference type="InterPro" id="IPR050833">
    <property type="entry name" value="Poly_Biosynth_Transport"/>
</dbReference>
<comment type="caution">
    <text evidence="7">The sequence shown here is derived from an EMBL/GenBank/DDBJ whole genome shotgun (WGS) entry which is preliminary data.</text>
</comment>
<evidence type="ECO:0000256" key="6">
    <source>
        <dbReference type="SAM" id="Phobius"/>
    </source>
</evidence>
<dbReference type="Pfam" id="PF13440">
    <property type="entry name" value="Polysacc_synt_3"/>
    <property type="match status" value="1"/>
</dbReference>
<evidence type="ECO:0000256" key="5">
    <source>
        <dbReference type="ARBA" id="ARBA00023136"/>
    </source>
</evidence>
<keyword evidence="5 6" id="KW-0472">Membrane</keyword>
<reference evidence="7 8" key="1">
    <citation type="submission" date="2018-03" db="EMBL/GenBank/DDBJ databases">
        <authorList>
            <person name="Keele B.F."/>
        </authorList>
    </citation>
    <scope>NUCLEOTIDE SEQUENCE [LARGE SCALE GENOMIC DNA]</scope>
    <source>
        <strain evidence="7 8">YL28-9</strain>
    </source>
</reference>
<feature type="transmembrane region" description="Helical" evidence="6">
    <location>
        <begin position="21"/>
        <end position="38"/>
    </location>
</feature>
<feature type="transmembrane region" description="Helical" evidence="6">
    <location>
        <begin position="44"/>
        <end position="63"/>
    </location>
</feature>
<feature type="transmembrane region" description="Helical" evidence="6">
    <location>
        <begin position="178"/>
        <end position="198"/>
    </location>
</feature>
<sequence length="448" mass="50653">MSSDKDNYWIKSGLINLIQNFSGTILSLAIFFILVRLLDKHDYGVWGLYMQTITILEFIRNGLVQSALIKFMSGSDAKEHNHIFSATLTISGSLTLVCIILNLLFAGYLADALNAPELKPMFYLYNIVFIFSGVLTQINCVEQANLKYVGVFVSNTVRQIILCLFLVVVFFGNMKTDVMTLVWVQIFCTIVGLIISWFYTRKYIHFKYVFSKGWMLRIFHYGKYAFATWVSSILAGTIDQWMLAGIISPVASGAFSIAVRIGNLIDIPTNAVATIVFPQSAKRIETEGKGAIKYLYERSVGIILAMVIPAVIFIYVFDAFFLRLLAGDKYANAVPILNVTLLYCIFGPFGRQFGVIMDSIGKTRVTSFVVILNAVVVLVLNYFLIHRYGVMGAAYSTLIANVFGFIVAQTILHKELRVNAFNALIYAYRFYPEFWNRYIRKRMPESTS</sequence>
<feature type="transmembrane region" description="Helical" evidence="6">
    <location>
        <begin position="83"/>
        <end position="110"/>
    </location>
</feature>
<keyword evidence="2" id="KW-1003">Cell membrane</keyword>
<dbReference type="PANTHER" id="PTHR30250:SF11">
    <property type="entry name" value="O-ANTIGEN TRANSPORTER-RELATED"/>
    <property type="match status" value="1"/>
</dbReference>
<feature type="transmembrane region" description="Helical" evidence="6">
    <location>
        <begin position="218"/>
        <end position="235"/>
    </location>
</feature>